<evidence type="ECO:0000259" key="5">
    <source>
        <dbReference type="Pfam" id="PF00135"/>
    </source>
</evidence>
<evidence type="ECO:0000256" key="4">
    <source>
        <dbReference type="ARBA" id="ARBA00023180"/>
    </source>
</evidence>
<evidence type="ECO:0000313" key="7">
    <source>
        <dbReference type="Proteomes" id="UP000759131"/>
    </source>
</evidence>
<keyword evidence="2" id="KW-0719">Serine esterase</keyword>
<sequence length="210" mass="24415">MLGVTRDEGSLLTEMFMEHIHNITVDGFKQLVNKSEKLGARGVDVDKVTDFYLKGVNTTDETALQWAFYRYAGDVVINCPTYLFGQQFAQNVAQNDRNVYFYEFTYANPEMSMVIGCDQETMGICHAIDIFYVFGLPYLMPDFFTAEDFVFSRYVMKLWTDFAKYGKPDNNWPKFLTNNTINIKDLNPFNTSRYKLSDIMELLQVTFKIQ</sequence>
<dbReference type="EMBL" id="CAJPIZ010037816">
    <property type="protein sequence ID" value="CAG2121181.1"/>
    <property type="molecule type" value="Genomic_DNA"/>
</dbReference>
<dbReference type="GO" id="GO:0003990">
    <property type="term" value="F:acetylcholinesterase activity"/>
    <property type="evidence" value="ECO:0007669"/>
    <property type="project" value="TreeGrafter"/>
</dbReference>
<dbReference type="InterPro" id="IPR050654">
    <property type="entry name" value="AChE-related_enzymes"/>
</dbReference>
<proteinExistence type="inferred from homology"/>
<dbReference type="GO" id="GO:0005886">
    <property type="term" value="C:plasma membrane"/>
    <property type="evidence" value="ECO:0007669"/>
    <property type="project" value="TreeGrafter"/>
</dbReference>
<evidence type="ECO:0000256" key="3">
    <source>
        <dbReference type="ARBA" id="ARBA00022801"/>
    </source>
</evidence>
<organism evidence="6">
    <name type="scientific">Medioppia subpectinata</name>
    <dbReference type="NCBI Taxonomy" id="1979941"/>
    <lineage>
        <taxon>Eukaryota</taxon>
        <taxon>Metazoa</taxon>
        <taxon>Ecdysozoa</taxon>
        <taxon>Arthropoda</taxon>
        <taxon>Chelicerata</taxon>
        <taxon>Arachnida</taxon>
        <taxon>Acari</taxon>
        <taxon>Acariformes</taxon>
        <taxon>Sarcoptiformes</taxon>
        <taxon>Oribatida</taxon>
        <taxon>Brachypylina</taxon>
        <taxon>Oppioidea</taxon>
        <taxon>Oppiidae</taxon>
        <taxon>Medioppia</taxon>
    </lineage>
</organism>
<reference evidence="6" key="1">
    <citation type="submission" date="2020-11" db="EMBL/GenBank/DDBJ databases">
        <authorList>
            <person name="Tran Van P."/>
        </authorList>
    </citation>
    <scope>NUCLEOTIDE SEQUENCE</scope>
</reference>
<evidence type="ECO:0000313" key="6">
    <source>
        <dbReference type="EMBL" id="CAD7646754.1"/>
    </source>
</evidence>
<comment type="similarity">
    <text evidence="1">Belongs to the type-B carboxylesterase/lipase family.</text>
</comment>
<protein>
    <recommendedName>
        <fullName evidence="5">Carboxylesterase type B domain-containing protein</fullName>
    </recommendedName>
</protein>
<dbReference type="Proteomes" id="UP000759131">
    <property type="component" value="Unassembled WGS sequence"/>
</dbReference>
<dbReference type="GO" id="GO:0005615">
    <property type="term" value="C:extracellular space"/>
    <property type="evidence" value="ECO:0007669"/>
    <property type="project" value="TreeGrafter"/>
</dbReference>
<dbReference type="EMBL" id="OC892391">
    <property type="protein sequence ID" value="CAD7646754.1"/>
    <property type="molecule type" value="Genomic_DNA"/>
</dbReference>
<name>A0A7R9QJQ1_9ACAR</name>
<dbReference type="PANTHER" id="PTHR43918:SF4">
    <property type="entry name" value="CARBOXYLIC ESTER HYDROLASE"/>
    <property type="match status" value="1"/>
</dbReference>
<keyword evidence="4" id="KW-0325">Glycoprotein</keyword>
<dbReference type="GO" id="GO:0006581">
    <property type="term" value="P:acetylcholine catabolic process"/>
    <property type="evidence" value="ECO:0007669"/>
    <property type="project" value="TreeGrafter"/>
</dbReference>
<dbReference type="OrthoDB" id="6745081at2759"/>
<dbReference type="InterPro" id="IPR002018">
    <property type="entry name" value="CarbesteraseB"/>
</dbReference>
<dbReference type="GO" id="GO:0019695">
    <property type="term" value="P:choline metabolic process"/>
    <property type="evidence" value="ECO:0007669"/>
    <property type="project" value="TreeGrafter"/>
</dbReference>
<dbReference type="AlphaFoldDB" id="A0A7R9QJQ1"/>
<evidence type="ECO:0000256" key="1">
    <source>
        <dbReference type="ARBA" id="ARBA00005964"/>
    </source>
</evidence>
<feature type="non-terminal residue" evidence="6">
    <location>
        <position position="210"/>
    </location>
</feature>
<keyword evidence="3" id="KW-0378">Hydrolase</keyword>
<dbReference type="Gene3D" id="3.40.50.1820">
    <property type="entry name" value="alpha/beta hydrolase"/>
    <property type="match status" value="1"/>
</dbReference>
<keyword evidence="7" id="KW-1185">Reference proteome</keyword>
<dbReference type="PANTHER" id="PTHR43918">
    <property type="entry name" value="ACETYLCHOLINESTERASE"/>
    <property type="match status" value="1"/>
</dbReference>
<evidence type="ECO:0000256" key="2">
    <source>
        <dbReference type="ARBA" id="ARBA00022487"/>
    </source>
</evidence>
<dbReference type="InterPro" id="IPR029058">
    <property type="entry name" value="AB_hydrolase_fold"/>
</dbReference>
<feature type="domain" description="Carboxylesterase type B" evidence="5">
    <location>
        <begin position="1"/>
        <end position="181"/>
    </location>
</feature>
<dbReference type="SUPFAM" id="SSF53474">
    <property type="entry name" value="alpha/beta-Hydrolases"/>
    <property type="match status" value="1"/>
</dbReference>
<accession>A0A7R9QJQ1</accession>
<dbReference type="Pfam" id="PF00135">
    <property type="entry name" value="COesterase"/>
    <property type="match status" value="1"/>
</dbReference>
<gene>
    <name evidence="6" type="ORF">OSB1V03_LOCUS21127</name>
</gene>